<dbReference type="CDD" id="cd01646">
    <property type="entry name" value="RT_Bac_retron_I"/>
    <property type="match status" value="1"/>
</dbReference>
<sequence length="247" mass="28428">MGHFYIGADSSECAKFNLARRGKLRRPLSIPNPINYYQIAKLISDNWADFDAVFDRASQSISRPVEDDSTRALKWEKGFSFLPDSKLKTRTASRYILKADISNFYSTIYTHSIPWVLHTKSLAKQQRRFRNNLGNKIDTLVRNSQDQQTKGIPIGTDTSFAIAELIMSEVDKQLVTKVGTNYHRYIDDFEFGCKTLQEAEHTLSVLQEVLSQFELELNSSKTEIIKLPLEVDPQWLHRARSHIVCRV</sequence>
<evidence type="ECO:0000256" key="1">
    <source>
        <dbReference type="ARBA" id="ARBA00034120"/>
    </source>
</evidence>
<dbReference type="Pfam" id="PF00078">
    <property type="entry name" value="RVT_1"/>
    <property type="match status" value="1"/>
</dbReference>
<dbReference type="Proteomes" id="UP000219336">
    <property type="component" value="Unassembled WGS sequence"/>
</dbReference>
<dbReference type="GO" id="GO:0003964">
    <property type="term" value="F:RNA-directed DNA polymerase activity"/>
    <property type="evidence" value="ECO:0007669"/>
    <property type="project" value="UniProtKB-KW"/>
</dbReference>
<organism evidence="3 4">
    <name type="scientific">Vibrio thalassae</name>
    <dbReference type="NCBI Taxonomy" id="1243014"/>
    <lineage>
        <taxon>Bacteria</taxon>
        <taxon>Pseudomonadati</taxon>
        <taxon>Pseudomonadota</taxon>
        <taxon>Gammaproteobacteria</taxon>
        <taxon>Vibrionales</taxon>
        <taxon>Vibrionaceae</taxon>
        <taxon>Vibrio</taxon>
    </lineage>
</organism>
<feature type="domain" description="Reverse transcriptase" evidence="2">
    <location>
        <begin position="1"/>
        <end position="240"/>
    </location>
</feature>
<dbReference type="AlphaFoldDB" id="A0A240ERI0"/>
<protein>
    <submittedName>
        <fullName evidence="3">Reverse transcriptase (RNA-dependent DNA polymerase)</fullName>
    </submittedName>
</protein>
<dbReference type="PROSITE" id="PS50878">
    <property type="entry name" value="RT_POL"/>
    <property type="match status" value="1"/>
</dbReference>
<dbReference type="EMBL" id="OANU01000191">
    <property type="protein sequence ID" value="SNX50955.1"/>
    <property type="molecule type" value="Genomic_DNA"/>
</dbReference>
<keyword evidence="3" id="KW-0695">RNA-directed DNA polymerase</keyword>
<dbReference type="PANTHER" id="PTHR34047:SF8">
    <property type="entry name" value="PROTEIN YKFC"/>
    <property type="match status" value="1"/>
</dbReference>
<keyword evidence="3" id="KW-0548">Nucleotidyltransferase</keyword>
<reference evidence="4" key="1">
    <citation type="submission" date="2016-06" db="EMBL/GenBank/DDBJ databases">
        <authorList>
            <person name="Rodrigo-Torres L."/>
            <person name="Arahal R.D."/>
            <person name="Lucena T."/>
        </authorList>
    </citation>
    <scope>NUCLEOTIDE SEQUENCE [LARGE SCALE GENOMIC DNA]</scope>
    <source>
        <strain evidence="4">CECT8203</strain>
    </source>
</reference>
<evidence type="ECO:0000313" key="4">
    <source>
        <dbReference type="Proteomes" id="UP000219336"/>
    </source>
</evidence>
<gene>
    <name evidence="3" type="ORF">VTH8203_04631</name>
</gene>
<evidence type="ECO:0000313" key="3">
    <source>
        <dbReference type="EMBL" id="SNX50955.1"/>
    </source>
</evidence>
<keyword evidence="3" id="KW-0808">Transferase</keyword>
<keyword evidence="4" id="KW-1185">Reference proteome</keyword>
<dbReference type="InterPro" id="IPR000477">
    <property type="entry name" value="RT_dom"/>
</dbReference>
<accession>A0A240ERI0</accession>
<comment type="similarity">
    <text evidence="1">Belongs to the bacterial reverse transcriptase family.</text>
</comment>
<proteinExistence type="inferred from homology"/>
<dbReference type="PANTHER" id="PTHR34047">
    <property type="entry name" value="NUCLEAR INTRON MATURASE 1, MITOCHONDRIAL-RELATED"/>
    <property type="match status" value="1"/>
</dbReference>
<name>A0A240ERI0_9VIBR</name>
<evidence type="ECO:0000259" key="2">
    <source>
        <dbReference type="PROSITE" id="PS50878"/>
    </source>
</evidence>
<dbReference type="InterPro" id="IPR051083">
    <property type="entry name" value="GrpII_Intron_Splice-Mob/Def"/>
</dbReference>